<dbReference type="Proteomes" id="UP001152797">
    <property type="component" value="Unassembled WGS sequence"/>
</dbReference>
<evidence type="ECO:0000313" key="3">
    <source>
        <dbReference type="Proteomes" id="UP001152797"/>
    </source>
</evidence>
<sequence>MLVKSLEQISLCHCCIYILAFIRAVPTNHNSCVQDVENRVYLNSCCQFQRSFVKLGKRTRRILLQKGVKEARSKRIGTNIQRGYTKYVPLEAHAVPQCCTPSVTPRVLSLSEVHRLKRLEPHGTSHLKRANTAARLPKCQKLLCSIRCSAELPQAEDI</sequence>
<dbReference type="AlphaFoldDB" id="A0A9P1FUT0"/>
<proteinExistence type="predicted"/>
<dbReference type="EMBL" id="CAMXCT020001347">
    <property type="protein sequence ID" value="CAL1142598.1"/>
    <property type="molecule type" value="Genomic_DNA"/>
</dbReference>
<protein>
    <submittedName>
        <fullName evidence="1">Uncharacterized protein</fullName>
    </submittedName>
</protein>
<reference evidence="1" key="1">
    <citation type="submission" date="2022-10" db="EMBL/GenBank/DDBJ databases">
        <authorList>
            <person name="Chen Y."/>
            <person name="Dougan E. K."/>
            <person name="Chan C."/>
            <person name="Rhodes N."/>
            <person name="Thang M."/>
        </authorList>
    </citation>
    <scope>NUCLEOTIDE SEQUENCE</scope>
</reference>
<gene>
    <name evidence="1" type="ORF">C1SCF055_LOCUS16314</name>
</gene>
<evidence type="ECO:0000313" key="2">
    <source>
        <dbReference type="EMBL" id="CAL4776535.1"/>
    </source>
</evidence>
<reference evidence="2 3" key="2">
    <citation type="submission" date="2024-05" db="EMBL/GenBank/DDBJ databases">
        <authorList>
            <person name="Chen Y."/>
            <person name="Shah S."/>
            <person name="Dougan E. K."/>
            <person name="Thang M."/>
            <person name="Chan C."/>
        </authorList>
    </citation>
    <scope>NUCLEOTIDE SEQUENCE [LARGE SCALE GENOMIC DNA]</scope>
</reference>
<keyword evidence="3" id="KW-1185">Reference proteome</keyword>
<comment type="caution">
    <text evidence="1">The sequence shown here is derived from an EMBL/GenBank/DDBJ whole genome shotgun (WGS) entry which is preliminary data.</text>
</comment>
<accession>A0A9P1FUT0</accession>
<dbReference type="EMBL" id="CAMXCT010001347">
    <property type="protein sequence ID" value="CAI3989223.1"/>
    <property type="molecule type" value="Genomic_DNA"/>
</dbReference>
<dbReference type="EMBL" id="CAMXCT030001347">
    <property type="protein sequence ID" value="CAL4776535.1"/>
    <property type="molecule type" value="Genomic_DNA"/>
</dbReference>
<organism evidence="1">
    <name type="scientific">Cladocopium goreaui</name>
    <dbReference type="NCBI Taxonomy" id="2562237"/>
    <lineage>
        <taxon>Eukaryota</taxon>
        <taxon>Sar</taxon>
        <taxon>Alveolata</taxon>
        <taxon>Dinophyceae</taxon>
        <taxon>Suessiales</taxon>
        <taxon>Symbiodiniaceae</taxon>
        <taxon>Cladocopium</taxon>
    </lineage>
</organism>
<evidence type="ECO:0000313" key="1">
    <source>
        <dbReference type="EMBL" id="CAI3989223.1"/>
    </source>
</evidence>
<name>A0A9P1FUT0_9DINO</name>